<name>A0A9P9XE68_9PEZI</name>
<comment type="caution">
    <text evidence="1">The sequence shown here is derived from an EMBL/GenBank/DDBJ whole genome shotgun (WGS) entry which is preliminary data.</text>
</comment>
<organism evidence="1 2">
    <name type="scientific">Colletotrichum abscissum</name>
    <dbReference type="NCBI Taxonomy" id="1671311"/>
    <lineage>
        <taxon>Eukaryota</taxon>
        <taxon>Fungi</taxon>
        <taxon>Dikarya</taxon>
        <taxon>Ascomycota</taxon>
        <taxon>Pezizomycotina</taxon>
        <taxon>Sordariomycetes</taxon>
        <taxon>Hypocreomycetidae</taxon>
        <taxon>Glomerellales</taxon>
        <taxon>Glomerellaceae</taxon>
        <taxon>Colletotrichum</taxon>
        <taxon>Colletotrichum acutatum species complex</taxon>
    </lineage>
</organism>
<proteinExistence type="predicted"/>
<dbReference type="Proteomes" id="UP001056436">
    <property type="component" value="Unassembled WGS sequence"/>
</dbReference>
<accession>A0A9P9XE68</accession>
<keyword evidence="2" id="KW-1185">Reference proteome</keyword>
<protein>
    <submittedName>
        <fullName evidence="1">Uncharacterized protein</fullName>
    </submittedName>
</protein>
<dbReference type="AlphaFoldDB" id="A0A9P9XE68"/>
<gene>
    <name evidence="1" type="ORF">CABS02_07296</name>
</gene>
<evidence type="ECO:0000313" key="1">
    <source>
        <dbReference type="EMBL" id="KAI3551409.1"/>
    </source>
</evidence>
<sequence length="117" mass="12639">MPLSVSASDESLQKEAVDLGVKAVVFEADAFETGISTIRITDDEGFANLSTNSDYRGLAEDGFGDFVLKVLINHHSDTERLPGSVWDLVKGQCMAADRPFQIRGPAGTYALATMRQS</sequence>
<evidence type="ECO:0000313" key="2">
    <source>
        <dbReference type="Proteomes" id="UP001056436"/>
    </source>
</evidence>
<reference evidence="1" key="1">
    <citation type="submission" date="2019-01" db="EMBL/GenBank/DDBJ databases">
        <title>Colletotrichum abscissum LGMF1257.</title>
        <authorList>
            <person name="Baroncelli R."/>
        </authorList>
    </citation>
    <scope>NUCLEOTIDE SEQUENCE</scope>
    <source>
        <strain evidence="1">Ca142</strain>
    </source>
</reference>
<dbReference type="OrthoDB" id="1274115at2759"/>
<dbReference type="EMBL" id="SDAQ01000039">
    <property type="protein sequence ID" value="KAI3551409.1"/>
    <property type="molecule type" value="Genomic_DNA"/>
</dbReference>